<proteinExistence type="predicted"/>
<keyword evidence="3" id="KW-0057">Aromatic amino acid biosynthesis</keyword>
<gene>
    <name evidence="6" type="ORF">HF966_06575</name>
</gene>
<dbReference type="GO" id="GO:0003855">
    <property type="term" value="F:3-dehydroquinate dehydratase activity"/>
    <property type="evidence" value="ECO:0007669"/>
    <property type="project" value="UniProtKB-EC"/>
</dbReference>
<comment type="caution">
    <text evidence="6">The sequence shown here is derived from an EMBL/GenBank/DDBJ whole genome shotgun (WGS) entry which is preliminary data.</text>
</comment>
<dbReference type="InterPro" id="IPR001381">
    <property type="entry name" value="DHquinase_I"/>
</dbReference>
<dbReference type="GO" id="GO:0009073">
    <property type="term" value="P:aromatic amino acid family biosynthetic process"/>
    <property type="evidence" value="ECO:0007669"/>
    <property type="project" value="UniProtKB-KW"/>
</dbReference>
<dbReference type="PANTHER" id="PTHR43699">
    <property type="entry name" value="3-DEHYDROQUINATE DEHYDRATASE"/>
    <property type="match status" value="1"/>
</dbReference>
<comment type="catalytic activity">
    <reaction evidence="1">
        <text>3-dehydroquinate = 3-dehydroshikimate + H2O</text>
        <dbReference type="Rhea" id="RHEA:21096"/>
        <dbReference type="ChEBI" id="CHEBI:15377"/>
        <dbReference type="ChEBI" id="CHEBI:16630"/>
        <dbReference type="ChEBI" id="CHEBI:32364"/>
        <dbReference type="EC" id="4.2.1.10"/>
    </reaction>
</comment>
<evidence type="ECO:0000256" key="1">
    <source>
        <dbReference type="ARBA" id="ARBA00001864"/>
    </source>
</evidence>
<dbReference type="GO" id="GO:0046279">
    <property type="term" value="P:3,4-dihydroxybenzoate biosynthetic process"/>
    <property type="evidence" value="ECO:0007669"/>
    <property type="project" value="TreeGrafter"/>
</dbReference>
<dbReference type="Pfam" id="PF01487">
    <property type="entry name" value="DHquinase_I"/>
    <property type="match status" value="1"/>
</dbReference>
<dbReference type="PANTHER" id="PTHR43699:SF1">
    <property type="entry name" value="3-DEHYDROQUINATE DEHYDRATASE"/>
    <property type="match status" value="1"/>
</dbReference>
<dbReference type="Gene3D" id="3.20.20.70">
    <property type="entry name" value="Aldolase class I"/>
    <property type="match status" value="1"/>
</dbReference>
<evidence type="ECO:0000256" key="4">
    <source>
        <dbReference type="ARBA" id="ARBA00023239"/>
    </source>
</evidence>
<keyword evidence="4" id="KW-0456">Lyase</keyword>
<evidence type="ECO:0000313" key="6">
    <source>
        <dbReference type="EMBL" id="NKZ18840.1"/>
    </source>
</evidence>
<dbReference type="EMBL" id="JAAXPO010000006">
    <property type="protein sequence ID" value="NKZ18840.1"/>
    <property type="molecule type" value="Genomic_DNA"/>
</dbReference>
<dbReference type="AlphaFoldDB" id="A0A846ZHL7"/>
<reference evidence="6 7" key="1">
    <citation type="submission" date="2020-04" db="EMBL/GenBank/DDBJ databases">
        <title>MicrobeNet Type strains.</title>
        <authorList>
            <person name="Nicholson A.C."/>
        </authorList>
    </citation>
    <scope>NUCLEOTIDE SEQUENCE [LARGE SCALE GENOMIC DNA]</scope>
    <source>
        <strain evidence="6 7">CCUG 54536</strain>
    </source>
</reference>
<dbReference type="Proteomes" id="UP000590460">
    <property type="component" value="Unassembled WGS sequence"/>
</dbReference>
<sequence>MTLRELLQLPKSINGKPITAVSLMLGPTDKLTPFANKLQAQNPDVVEWRADYIADDFSQAVMWQQVKAGAQAEIAQKDVSAMTEAKLLAEMDQAQQEFNANWPIMNQQIIKELTGSVFNTIGSFPIILTYRTQAQGGKGEMSPLAYTTFVVNALQSGYHFAAVDVEYTLAVELREKIMTAARAVGVPVIMSYHDLNETPNVPAFLADMSQTGADIIKLAVTPHDEGDVDRLLAATQAANISQPLITISMGILGQRSRIVGYQYGAEMTFAVLGGMPESAPGQLTLSELQQAWQSK</sequence>
<organism evidence="6 7">
    <name type="scientific">Leuconostoc holzapfelii</name>
    <dbReference type="NCBI Taxonomy" id="434464"/>
    <lineage>
        <taxon>Bacteria</taxon>
        <taxon>Bacillati</taxon>
        <taxon>Bacillota</taxon>
        <taxon>Bacilli</taxon>
        <taxon>Lactobacillales</taxon>
        <taxon>Lactobacillaceae</taxon>
        <taxon>Leuconostoc</taxon>
    </lineage>
</organism>
<keyword evidence="3" id="KW-0028">Amino-acid biosynthesis</keyword>
<keyword evidence="5" id="KW-0704">Schiff base</keyword>
<dbReference type="CDD" id="cd00502">
    <property type="entry name" value="DHQase_I"/>
    <property type="match status" value="1"/>
</dbReference>
<dbReference type="SUPFAM" id="SSF51569">
    <property type="entry name" value="Aldolase"/>
    <property type="match status" value="1"/>
</dbReference>
<evidence type="ECO:0000313" key="7">
    <source>
        <dbReference type="Proteomes" id="UP000590460"/>
    </source>
</evidence>
<dbReference type="EC" id="4.2.1.10" evidence="2"/>
<evidence type="ECO:0000256" key="5">
    <source>
        <dbReference type="ARBA" id="ARBA00023270"/>
    </source>
</evidence>
<evidence type="ECO:0000256" key="2">
    <source>
        <dbReference type="ARBA" id="ARBA00012060"/>
    </source>
</evidence>
<dbReference type="InterPro" id="IPR013785">
    <property type="entry name" value="Aldolase_TIM"/>
</dbReference>
<accession>A0A846ZHL7</accession>
<dbReference type="RefSeq" id="WP_168677277.1">
    <property type="nucleotide sequence ID" value="NZ_BPKV01000006.1"/>
</dbReference>
<dbReference type="InterPro" id="IPR050146">
    <property type="entry name" value="Type-I_3-dehydroquinase"/>
</dbReference>
<protein>
    <recommendedName>
        <fullName evidence="2">3-dehydroquinate dehydratase</fullName>
        <ecNumber evidence="2">4.2.1.10</ecNumber>
    </recommendedName>
</protein>
<evidence type="ECO:0000256" key="3">
    <source>
        <dbReference type="ARBA" id="ARBA00023141"/>
    </source>
</evidence>
<name>A0A846ZHL7_9LACO</name>